<evidence type="ECO:0000256" key="1">
    <source>
        <dbReference type="ARBA" id="ARBA00004141"/>
    </source>
</evidence>
<dbReference type="InterPro" id="IPR019537">
    <property type="entry name" value="TMEM65"/>
</dbReference>
<keyword evidence="2 5" id="KW-0812">Transmembrane</keyword>
<evidence type="ECO:0000256" key="2">
    <source>
        <dbReference type="ARBA" id="ARBA00022692"/>
    </source>
</evidence>
<dbReference type="PANTHER" id="PTHR21706">
    <property type="entry name" value="TRANSMEMBRANE PROTEIN 65"/>
    <property type="match status" value="1"/>
</dbReference>
<feature type="transmembrane region" description="Helical" evidence="5">
    <location>
        <begin position="191"/>
        <end position="215"/>
    </location>
</feature>
<comment type="subcellular location">
    <subcellularLocation>
        <location evidence="1">Membrane</location>
        <topology evidence="1">Multi-pass membrane protein</topology>
    </subcellularLocation>
</comment>
<evidence type="ECO:0000256" key="5">
    <source>
        <dbReference type="SAM" id="Phobius"/>
    </source>
</evidence>
<dbReference type="EMBL" id="HBUF01389830">
    <property type="protein sequence ID" value="CAG6733436.1"/>
    <property type="molecule type" value="Transcribed_RNA"/>
</dbReference>
<accession>A0A8D8SEA2</accession>
<evidence type="ECO:0000313" key="6">
    <source>
        <dbReference type="EMBL" id="CAG6668106.1"/>
    </source>
</evidence>
<feature type="transmembrane region" description="Helical" evidence="5">
    <location>
        <begin position="249"/>
        <end position="269"/>
    </location>
</feature>
<sequence>MYLNRPLFKIPYKHCSYSNVIPYISKHISCVLLKSKLKAMCQQNVQLSTAQVFYQEESADTVLPLTKDRARELVMRLNVEERTNLTTTLQEIESDKMKDEYKGQLAAYRWRSKFGRPSRVPSLGDVDPTGSYCPLPEDWLYKKYAETIPKPTKSQLIALAVHNSIPFIGFGFLDNFFMITFGDSIESSMGMFMVISTMAAAALGNTLSDVLGIGLSSYVERGVMKLGFHGPNLSPIQLDMKTSRVFANLGRTLGVTIGCILGMTPLLFIKNKDADNKETESKTDLETGTD</sequence>
<keyword evidence="3 5" id="KW-1133">Transmembrane helix</keyword>
<dbReference type="GO" id="GO:0005739">
    <property type="term" value="C:mitochondrion"/>
    <property type="evidence" value="ECO:0007669"/>
    <property type="project" value="TreeGrafter"/>
</dbReference>
<dbReference type="Pfam" id="PF10507">
    <property type="entry name" value="TMEM65"/>
    <property type="match status" value="1"/>
</dbReference>
<dbReference type="GO" id="GO:0016020">
    <property type="term" value="C:membrane"/>
    <property type="evidence" value="ECO:0007669"/>
    <property type="project" value="UniProtKB-SubCell"/>
</dbReference>
<proteinExistence type="predicted"/>
<feature type="transmembrane region" description="Helical" evidence="5">
    <location>
        <begin position="156"/>
        <end position="179"/>
    </location>
</feature>
<reference evidence="6" key="1">
    <citation type="submission" date="2021-05" db="EMBL/GenBank/DDBJ databases">
        <authorList>
            <person name="Alioto T."/>
            <person name="Alioto T."/>
            <person name="Gomez Garrido J."/>
        </authorList>
    </citation>
    <scope>NUCLEOTIDE SEQUENCE</scope>
</reference>
<evidence type="ECO:0000256" key="3">
    <source>
        <dbReference type="ARBA" id="ARBA00022989"/>
    </source>
</evidence>
<protein>
    <submittedName>
        <fullName evidence="6">Transmembrane protein 65</fullName>
    </submittedName>
</protein>
<dbReference type="AlphaFoldDB" id="A0A8D8SEA2"/>
<keyword evidence="4 5" id="KW-0472">Membrane</keyword>
<dbReference type="PANTHER" id="PTHR21706:SF15">
    <property type="entry name" value="TRANSMEMBRANE PROTEIN 65"/>
    <property type="match status" value="1"/>
</dbReference>
<organism evidence="6">
    <name type="scientific">Cacopsylla melanoneura</name>
    <dbReference type="NCBI Taxonomy" id="428564"/>
    <lineage>
        <taxon>Eukaryota</taxon>
        <taxon>Metazoa</taxon>
        <taxon>Ecdysozoa</taxon>
        <taxon>Arthropoda</taxon>
        <taxon>Hexapoda</taxon>
        <taxon>Insecta</taxon>
        <taxon>Pterygota</taxon>
        <taxon>Neoptera</taxon>
        <taxon>Paraneoptera</taxon>
        <taxon>Hemiptera</taxon>
        <taxon>Sternorrhyncha</taxon>
        <taxon>Psylloidea</taxon>
        <taxon>Psyllidae</taxon>
        <taxon>Psyllinae</taxon>
        <taxon>Cacopsylla</taxon>
    </lineage>
</organism>
<dbReference type="EMBL" id="HBUF01218084">
    <property type="protein sequence ID" value="CAG6668106.1"/>
    <property type="molecule type" value="Transcribed_RNA"/>
</dbReference>
<dbReference type="EMBL" id="HBUF01218085">
    <property type="protein sequence ID" value="CAG6668107.1"/>
    <property type="molecule type" value="Transcribed_RNA"/>
</dbReference>
<name>A0A8D8SEA2_9HEMI</name>
<evidence type="ECO:0000256" key="4">
    <source>
        <dbReference type="ARBA" id="ARBA00023136"/>
    </source>
</evidence>
<dbReference type="EMBL" id="HBUF01081496">
    <property type="protein sequence ID" value="CAG6633040.1"/>
    <property type="molecule type" value="Transcribed_RNA"/>
</dbReference>